<keyword evidence="4" id="KW-1185">Reference proteome</keyword>
<dbReference type="Proteomes" id="UP000006640">
    <property type="component" value="Chromosome"/>
</dbReference>
<dbReference type="AlphaFoldDB" id="D6Y7G6"/>
<keyword evidence="2" id="KW-1133">Transmembrane helix</keyword>
<keyword evidence="2" id="KW-0472">Membrane</keyword>
<feature type="region of interest" description="Disordered" evidence="1">
    <location>
        <begin position="1"/>
        <end position="37"/>
    </location>
</feature>
<evidence type="ECO:0000256" key="2">
    <source>
        <dbReference type="SAM" id="Phobius"/>
    </source>
</evidence>
<evidence type="ECO:0000313" key="4">
    <source>
        <dbReference type="Proteomes" id="UP000006640"/>
    </source>
</evidence>
<dbReference type="EMBL" id="CP001874">
    <property type="protein sequence ID" value="ADG89677.1"/>
    <property type="molecule type" value="Genomic_DNA"/>
</dbReference>
<accession>D6Y7G6</accession>
<reference evidence="3 4" key="1">
    <citation type="submission" date="2010-01" db="EMBL/GenBank/DDBJ databases">
        <title>The complete genome of Thermobispora bispora DSM 43833.</title>
        <authorList>
            <consortium name="US DOE Joint Genome Institute (JGI-PGF)"/>
            <person name="Lucas S."/>
            <person name="Copeland A."/>
            <person name="Lapidus A."/>
            <person name="Glavina del Rio T."/>
            <person name="Dalin E."/>
            <person name="Tice H."/>
            <person name="Bruce D."/>
            <person name="Goodwin L."/>
            <person name="Pitluck S."/>
            <person name="Kyrpides N."/>
            <person name="Mavromatis K."/>
            <person name="Ivanova N."/>
            <person name="Mikhailova N."/>
            <person name="Chertkov O."/>
            <person name="Brettin T."/>
            <person name="Detter J.C."/>
            <person name="Han C."/>
            <person name="Larimer F."/>
            <person name="Land M."/>
            <person name="Hauser L."/>
            <person name="Markowitz V."/>
            <person name="Cheng J.-F."/>
            <person name="Hugenholtz P."/>
            <person name="Woyke T."/>
            <person name="Wu D."/>
            <person name="Jando M."/>
            <person name="Schneider S."/>
            <person name="Klenk H.-P."/>
            <person name="Eisen J.A."/>
        </authorList>
    </citation>
    <scope>NUCLEOTIDE SEQUENCE [LARGE SCALE GENOMIC DNA]</scope>
    <source>
        <strain evidence="4">ATCC 19993 / DSM 43833 / CBS 139.67 / JCM 10125 / KCTC 9307 / NBRC 14880 / R51</strain>
    </source>
</reference>
<gene>
    <name evidence="3" type="ordered locus">Tbis_2979</name>
</gene>
<dbReference type="eggNOG" id="ENOG5033RM6">
    <property type="taxonomic scope" value="Bacteria"/>
</dbReference>
<evidence type="ECO:0000256" key="1">
    <source>
        <dbReference type="SAM" id="MobiDB-lite"/>
    </source>
</evidence>
<name>D6Y7G6_THEBD</name>
<dbReference type="HOGENOM" id="CLU_962890_0_0_11"/>
<sequence>MPRDLPGKPSGRRRGPVGSSAGRVRARPWSTSKALETAREARERERLERGIRLRSIYLAIMAVVLAVAALDVLLGSVGLIKETRPRPLTGAERAEYIAEDVARRWRAWPIGMVFPEELPYAGLGQARLYARRVGVAPEAACDAATDPQVAAVLRRHGCRTLLRATYVDQSATFAVTVGVAVMESEEARASATAELRADGRAGVRPVAFPGTVADRFGADQRQRTGWVATGPYIVFSAVGYADGRTRADVAQEEPVHSEMEPFAETIAGRVARALGEPPEVPRCTKGNEC</sequence>
<organism evidence="3 4">
    <name type="scientific">Thermobispora bispora (strain ATCC 19993 / DSM 43833 / CBS 139.67 / JCM 10125 / KCTC 9307 / NBRC 14880 / R51)</name>
    <dbReference type="NCBI Taxonomy" id="469371"/>
    <lineage>
        <taxon>Bacteria</taxon>
        <taxon>Bacillati</taxon>
        <taxon>Actinomycetota</taxon>
        <taxon>Actinomycetes</taxon>
        <taxon>Streptosporangiales</taxon>
        <taxon>Streptosporangiaceae</taxon>
        <taxon>Thermobispora</taxon>
    </lineage>
</organism>
<dbReference type="KEGG" id="tbi:Tbis_2979"/>
<feature type="transmembrane region" description="Helical" evidence="2">
    <location>
        <begin position="56"/>
        <end position="80"/>
    </location>
</feature>
<protein>
    <submittedName>
        <fullName evidence="3">Uncharacterized protein</fullName>
    </submittedName>
</protein>
<keyword evidence="2" id="KW-0812">Transmembrane</keyword>
<proteinExistence type="predicted"/>
<dbReference type="STRING" id="469371.Tbis_2979"/>
<dbReference type="OrthoDB" id="3386555at2"/>
<evidence type="ECO:0000313" key="3">
    <source>
        <dbReference type="EMBL" id="ADG89677.1"/>
    </source>
</evidence>